<dbReference type="PROSITE" id="PS51914">
    <property type="entry name" value="MRH"/>
    <property type="match status" value="1"/>
</dbReference>
<dbReference type="InterPro" id="IPR034750">
    <property type="entry name" value="CULT"/>
</dbReference>
<feature type="domain" description="CULT" evidence="5">
    <location>
        <begin position="59"/>
        <end position="191"/>
    </location>
</feature>
<keyword evidence="4" id="KW-1015">Disulfide bond</keyword>
<evidence type="ECO:0000256" key="4">
    <source>
        <dbReference type="ARBA" id="ARBA00023157"/>
    </source>
</evidence>
<keyword evidence="8" id="KW-1185">Reference proteome</keyword>
<dbReference type="GO" id="GO:0030968">
    <property type="term" value="P:endoplasmic reticulum unfolded protein response"/>
    <property type="evidence" value="ECO:0007669"/>
    <property type="project" value="InterPro"/>
</dbReference>
<dbReference type="PANTHER" id="PTHR15414">
    <property type="entry name" value="OS-9-RELATED"/>
    <property type="match status" value="1"/>
</dbReference>
<reference evidence="8" key="1">
    <citation type="submission" date="2014-09" db="EMBL/GenBank/DDBJ databases">
        <authorList>
            <person name="Sharma Rahul"/>
            <person name="Thines Marco"/>
        </authorList>
    </citation>
    <scope>NUCLEOTIDE SEQUENCE [LARGE SCALE GENOMIC DNA]</scope>
</reference>
<evidence type="ECO:0000256" key="3">
    <source>
        <dbReference type="ARBA" id="ARBA00022824"/>
    </source>
</evidence>
<dbReference type="STRING" id="4781.A0A0P1AYQ6"/>
<dbReference type="PANTHER" id="PTHR15414:SF0">
    <property type="entry name" value="ENDOPLASMIC RETICULUM LECTIN 1"/>
    <property type="match status" value="1"/>
</dbReference>
<evidence type="ECO:0000313" key="7">
    <source>
        <dbReference type="EMBL" id="CEG45976.1"/>
    </source>
</evidence>
<dbReference type="AlphaFoldDB" id="A0A0P1AYQ6"/>
<dbReference type="RefSeq" id="XP_024582345.1">
    <property type="nucleotide sequence ID" value="XM_024716782.1"/>
</dbReference>
<dbReference type="InterPro" id="IPR012913">
    <property type="entry name" value="OS9-like_dom"/>
</dbReference>
<dbReference type="Gene3D" id="2.70.130.10">
    <property type="entry name" value="Mannose-6-phosphate receptor binding domain"/>
    <property type="match status" value="1"/>
</dbReference>
<dbReference type="Proteomes" id="UP000054928">
    <property type="component" value="Unassembled WGS sequence"/>
</dbReference>
<dbReference type="Pfam" id="PF07915">
    <property type="entry name" value="PRKCSH"/>
    <property type="match status" value="1"/>
</dbReference>
<accession>A0A0P1AYQ6</accession>
<protein>
    <submittedName>
        <fullName evidence="7">RxLR-like protein</fullName>
    </submittedName>
</protein>
<evidence type="ECO:0000256" key="2">
    <source>
        <dbReference type="ARBA" id="ARBA00022729"/>
    </source>
</evidence>
<dbReference type="OrthoDB" id="448954at2759"/>
<feature type="domain" description="MRH" evidence="6">
    <location>
        <begin position="202"/>
        <end position="312"/>
    </location>
</feature>
<name>A0A0P1AYQ6_PLAHL</name>
<dbReference type="Gene3D" id="2.170.150.20">
    <property type="entry name" value="Peptide methionine sulfoxide reductase"/>
    <property type="match status" value="1"/>
</dbReference>
<keyword evidence="2" id="KW-0732">Signal</keyword>
<dbReference type="EMBL" id="CCYD01001864">
    <property type="protein sequence ID" value="CEG45976.1"/>
    <property type="molecule type" value="Genomic_DNA"/>
</dbReference>
<dbReference type="SUPFAM" id="SSF50911">
    <property type="entry name" value="Mannose 6-phosphate receptor domain"/>
    <property type="match status" value="1"/>
</dbReference>
<dbReference type="GO" id="GO:0005788">
    <property type="term" value="C:endoplasmic reticulum lumen"/>
    <property type="evidence" value="ECO:0007669"/>
    <property type="project" value="TreeGrafter"/>
</dbReference>
<keyword evidence="3" id="KW-0256">Endoplasmic reticulum</keyword>
<dbReference type="GeneID" id="36397361"/>
<sequence length="369" mass="42059">MTHGQVHRNVFLMPRIPRAFVLVLACAAFAAIKALATEDLQELELEDHSHHGHELESDGLMVRCRACGALVAMKKDYIALHDTSKAVDSRHDAVLGDNADVYTFVNSQRTEFELVGFKKAVGLEGETYSKKSTFFDDYSWRDLRCKNCKKHVGWVFYHDEFRQCLESREWEDHRAVKSTEELSSTSMALENQGEIVHEELEGRCVLATFGWWTYEICYKKEVRQFHQEPDGSRPSDWSMGKYSQNSQDMADKEVLQYYSGGQHCDENGEMRSTIVLYSCCDARPKEITIEKVDEPALCMYLINVCVPRLCTVDTDVKQDGASAGSCQEQFDASHTNEALPSKFAALRWSSVISEDSSELDWARRMQIAI</sequence>
<dbReference type="GO" id="GO:0030970">
    <property type="term" value="P:retrograde protein transport, ER to cytosol"/>
    <property type="evidence" value="ECO:0007669"/>
    <property type="project" value="TreeGrafter"/>
</dbReference>
<dbReference type="InterPro" id="IPR045149">
    <property type="entry name" value="OS-9-like"/>
</dbReference>
<evidence type="ECO:0000259" key="6">
    <source>
        <dbReference type="PROSITE" id="PS51914"/>
    </source>
</evidence>
<organism evidence="7 8">
    <name type="scientific">Plasmopara halstedii</name>
    <name type="common">Downy mildew of sunflower</name>
    <dbReference type="NCBI Taxonomy" id="4781"/>
    <lineage>
        <taxon>Eukaryota</taxon>
        <taxon>Sar</taxon>
        <taxon>Stramenopiles</taxon>
        <taxon>Oomycota</taxon>
        <taxon>Peronosporomycetes</taxon>
        <taxon>Peronosporales</taxon>
        <taxon>Peronosporaceae</taxon>
        <taxon>Plasmopara</taxon>
    </lineage>
</organism>
<dbReference type="PROSITE" id="PS51788">
    <property type="entry name" value="CULT"/>
    <property type="match status" value="1"/>
</dbReference>
<comment type="subcellular location">
    <subcellularLocation>
        <location evidence="1">Endoplasmic reticulum</location>
    </subcellularLocation>
</comment>
<dbReference type="InterPro" id="IPR044865">
    <property type="entry name" value="MRH_dom"/>
</dbReference>
<proteinExistence type="predicted"/>
<dbReference type="OMA" id="WSYQVCY"/>
<evidence type="ECO:0000259" key="5">
    <source>
        <dbReference type="PROSITE" id="PS51788"/>
    </source>
</evidence>
<evidence type="ECO:0000256" key="1">
    <source>
        <dbReference type="ARBA" id="ARBA00004240"/>
    </source>
</evidence>
<evidence type="ECO:0000313" key="8">
    <source>
        <dbReference type="Proteomes" id="UP000054928"/>
    </source>
</evidence>
<dbReference type="InterPro" id="IPR009011">
    <property type="entry name" value="Man6P_isomerase_rcpt-bd_dom_sf"/>
</dbReference>